<keyword evidence="4" id="KW-1185">Reference proteome</keyword>
<evidence type="ECO:0000256" key="1">
    <source>
        <dbReference type="SAM" id="MobiDB-lite"/>
    </source>
</evidence>
<keyword evidence="2" id="KW-1133">Transmembrane helix</keyword>
<sequence length="72" mass="7306">MADPSRYPDAGLRLDGGSTPPTPRWVKAFGAIVVVVVVLFIVLHLTGMSLGGPGSHTPAGHRGPAPLEGGHG</sequence>
<reference evidence="3 4" key="1">
    <citation type="submission" date="2023-01" db="EMBL/GenBank/DDBJ databases">
        <title>Minimal conservation of predation-associated metabolite biosynthetic gene clusters underscores biosynthetic potential of Myxococcota including descriptions for ten novel species: Archangium lansinium sp. nov., Myxococcus landrumus sp. nov., Nannocystis bai.</title>
        <authorList>
            <person name="Ahearne A."/>
            <person name="Stevens C."/>
            <person name="Dowd S."/>
        </authorList>
    </citation>
    <scope>NUCLEOTIDE SEQUENCE [LARGE SCALE GENOMIC DNA]</scope>
    <source>
        <strain evidence="3 4">WIWO2</strain>
    </source>
</reference>
<evidence type="ECO:0000256" key="2">
    <source>
        <dbReference type="SAM" id="Phobius"/>
    </source>
</evidence>
<evidence type="ECO:0000313" key="3">
    <source>
        <dbReference type="EMBL" id="MDC0684469.1"/>
    </source>
</evidence>
<proteinExistence type="predicted"/>
<evidence type="ECO:0000313" key="4">
    <source>
        <dbReference type="Proteomes" id="UP001217485"/>
    </source>
</evidence>
<comment type="caution">
    <text evidence="3">The sequence shown here is derived from an EMBL/GenBank/DDBJ whole genome shotgun (WGS) entry which is preliminary data.</text>
</comment>
<gene>
    <name evidence="3" type="ORF">POL72_42510</name>
</gene>
<dbReference type="Proteomes" id="UP001217485">
    <property type="component" value="Unassembled WGS sequence"/>
</dbReference>
<dbReference type="RefSeq" id="WP_272102597.1">
    <property type="nucleotide sequence ID" value="NZ_JAQNDK010000005.1"/>
</dbReference>
<accession>A0ABT5CDF0</accession>
<protein>
    <submittedName>
        <fullName evidence="3">Uncharacterized protein</fullName>
    </submittedName>
</protein>
<keyword evidence="2" id="KW-0472">Membrane</keyword>
<keyword evidence="2" id="KW-0812">Transmembrane</keyword>
<name>A0ABT5CDF0_9BACT</name>
<feature type="region of interest" description="Disordered" evidence="1">
    <location>
        <begin position="51"/>
        <end position="72"/>
    </location>
</feature>
<feature type="transmembrane region" description="Helical" evidence="2">
    <location>
        <begin position="25"/>
        <end position="45"/>
    </location>
</feature>
<organism evidence="3 4">
    <name type="scientific">Sorangium atrum</name>
    <dbReference type="NCBI Taxonomy" id="2995308"/>
    <lineage>
        <taxon>Bacteria</taxon>
        <taxon>Pseudomonadati</taxon>
        <taxon>Myxococcota</taxon>
        <taxon>Polyangia</taxon>
        <taxon>Polyangiales</taxon>
        <taxon>Polyangiaceae</taxon>
        <taxon>Sorangium</taxon>
    </lineage>
</organism>
<dbReference type="EMBL" id="JAQNDK010000005">
    <property type="protein sequence ID" value="MDC0684469.1"/>
    <property type="molecule type" value="Genomic_DNA"/>
</dbReference>